<organism evidence="1 2">
    <name type="scientific">Peptidiphaga gingivicola</name>
    <dbReference type="NCBI Taxonomy" id="2741497"/>
    <lineage>
        <taxon>Bacteria</taxon>
        <taxon>Bacillati</taxon>
        <taxon>Actinomycetota</taxon>
        <taxon>Actinomycetes</taxon>
        <taxon>Actinomycetales</taxon>
        <taxon>Actinomycetaceae</taxon>
        <taxon>Peptidiphaga</taxon>
    </lineage>
</organism>
<dbReference type="AlphaFoldDB" id="A0A179B5W5"/>
<evidence type="ECO:0000313" key="2">
    <source>
        <dbReference type="Proteomes" id="UP000078368"/>
    </source>
</evidence>
<dbReference type="InterPro" id="IPR014825">
    <property type="entry name" value="DNA_alkylation"/>
</dbReference>
<dbReference type="Gene3D" id="1.25.40.290">
    <property type="entry name" value="ARM repeat domains"/>
    <property type="match status" value="1"/>
</dbReference>
<evidence type="ECO:0000313" key="1">
    <source>
        <dbReference type="EMBL" id="OAP87092.1"/>
    </source>
</evidence>
<dbReference type="Gene3D" id="1.20.1660.10">
    <property type="entry name" value="Hypothetical protein (EF3068)"/>
    <property type="match status" value="1"/>
</dbReference>
<dbReference type="OrthoDB" id="9775346at2"/>
<dbReference type="PANTHER" id="PTHR34070:SF1">
    <property type="entry name" value="DNA ALKYLATION REPAIR PROTEIN"/>
    <property type="match status" value="1"/>
</dbReference>
<dbReference type="Pfam" id="PF08713">
    <property type="entry name" value="DNA_alkylation"/>
    <property type="match status" value="1"/>
</dbReference>
<proteinExistence type="predicted"/>
<reference evidence="1 2" key="1">
    <citation type="submission" date="2016-04" db="EMBL/GenBank/DDBJ databases">
        <title>Peptidophaga gingivicola gen. nov., sp. nov., isolated from human subgingival plaque.</title>
        <authorList>
            <person name="Beall C.J."/>
            <person name="Mokrzan E.M."/>
            <person name="Griffen A.L."/>
            <person name="Leys E.J."/>
        </authorList>
    </citation>
    <scope>NUCLEOTIDE SEQUENCE [LARGE SCALE GENOMIC DNA]</scope>
    <source>
        <strain evidence="1 2">BA112</strain>
    </source>
</reference>
<dbReference type="STRING" id="1823756.A4H34_04420"/>
<dbReference type="Proteomes" id="UP000078368">
    <property type="component" value="Unassembled WGS sequence"/>
</dbReference>
<gene>
    <name evidence="1" type="ORF">A4H34_04420</name>
</gene>
<dbReference type="InterPro" id="IPR016024">
    <property type="entry name" value="ARM-type_fold"/>
</dbReference>
<comment type="caution">
    <text evidence="1">The sequence shown here is derived from an EMBL/GenBank/DDBJ whole genome shotgun (WGS) entry which is preliminary data.</text>
</comment>
<dbReference type="PANTHER" id="PTHR34070">
    <property type="entry name" value="ARMADILLO-TYPE FOLD"/>
    <property type="match status" value="1"/>
</dbReference>
<dbReference type="SUPFAM" id="SSF48371">
    <property type="entry name" value="ARM repeat"/>
    <property type="match status" value="1"/>
</dbReference>
<sequence length="218" mass="25168">MFADLRAAADGERAAQMAAYMRDQFRYLGVQTPARRKISRPFLNAAKKERLLDWDFVDVCWRAEEREFQYVAADYLRKVNRLLTVADLPRIRGLAVTKPWWDTVDSLNATVGSVVARSSEAHSCEGRELILKWARDESMWVRRLAIDHQLQRKESTDVELLSSIIEANLGSGEFFIDKAIGWALRDYSKTDPEWVRAFIAEHRRDMAALAVREASKYL</sequence>
<dbReference type="CDD" id="cd07064">
    <property type="entry name" value="AlkD_like_1"/>
    <property type="match status" value="1"/>
</dbReference>
<protein>
    <submittedName>
        <fullName evidence="1">DNA alkylation repair protein</fullName>
    </submittedName>
</protein>
<keyword evidence="2" id="KW-1185">Reference proteome</keyword>
<accession>A0A179B5W5</accession>
<dbReference type="EMBL" id="LVZK01000001">
    <property type="protein sequence ID" value="OAP87092.1"/>
    <property type="molecule type" value="Genomic_DNA"/>
</dbReference>
<name>A0A179B5W5_9ACTO</name>